<comment type="cofactor">
    <cofactor evidence="9">
        <name>Mg(2+)</name>
        <dbReference type="ChEBI" id="CHEBI:18420"/>
    </cofactor>
    <text evidence="9">Requires a divalent cation, most likely magnesium in vivo, as an electrophilic catalyst to aid phosphoryl group transfer. It is the chelate of the metal and the nucleotide that is the actual substrate.</text>
</comment>
<evidence type="ECO:0000256" key="5">
    <source>
        <dbReference type="ARBA" id="ARBA00022840"/>
    </source>
</evidence>
<evidence type="ECO:0000256" key="10">
    <source>
        <dbReference type="SAM" id="MobiDB-lite"/>
    </source>
</evidence>
<protein>
    <recommendedName>
        <fullName evidence="9">Ribokinase</fullName>
        <shortName evidence="9">RK</shortName>
        <ecNumber evidence="9">2.7.1.15</ecNumber>
    </recommendedName>
</protein>
<keyword evidence="6 9" id="KW-0460">Magnesium</keyword>
<keyword evidence="7 9" id="KW-0630">Potassium</keyword>
<dbReference type="InterPro" id="IPR002139">
    <property type="entry name" value="Ribo/fructo_kinase"/>
</dbReference>
<dbReference type="eggNOG" id="COG0524">
    <property type="taxonomic scope" value="Bacteria"/>
</dbReference>
<evidence type="ECO:0000256" key="1">
    <source>
        <dbReference type="ARBA" id="ARBA00022679"/>
    </source>
</evidence>
<evidence type="ECO:0000256" key="3">
    <source>
        <dbReference type="ARBA" id="ARBA00022741"/>
    </source>
</evidence>
<comment type="caution">
    <text evidence="9">Lacks conserved residue(s) required for the propagation of feature annotation.</text>
</comment>
<comment type="subunit">
    <text evidence="9">Homodimer.</text>
</comment>
<dbReference type="PRINTS" id="PR00990">
    <property type="entry name" value="RIBOKINASE"/>
</dbReference>
<feature type="binding site" evidence="9">
    <location>
        <position position="282"/>
    </location>
    <ligand>
        <name>substrate</name>
    </ligand>
</feature>
<feature type="binding site" evidence="9">
    <location>
        <position position="152"/>
    </location>
    <ligand>
        <name>substrate</name>
    </ligand>
</feature>
<dbReference type="GO" id="GO:0004747">
    <property type="term" value="F:ribokinase activity"/>
    <property type="evidence" value="ECO:0007669"/>
    <property type="project" value="UniProtKB-UniRule"/>
</dbReference>
<evidence type="ECO:0000256" key="9">
    <source>
        <dbReference type="HAMAP-Rule" id="MF_01987"/>
    </source>
</evidence>
<feature type="binding site" evidence="9">
    <location>
        <position position="317"/>
    </location>
    <ligand>
        <name>K(+)</name>
        <dbReference type="ChEBI" id="CHEBI:29103"/>
    </ligand>
</feature>
<keyword evidence="3 9" id="KW-0547">Nucleotide-binding</keyword>
<dbReference type="InterPro" id="IPR029056">
    <property type="entry name" value="Ribokinase-like"/>
</dbReference>
<evidence type="ECO:0000313" key="13">
    <source>
        <dbReference type="Proteomes" id="UP000004367"/>
    </source>
</evidence>
<evidence type="ECO:0000256" key="8">
    <source>
        <dbReference type="ARBA" id="ARBA00023277"/>
    </source>
</evidence>
<evidence type="ECO:0000256" key="2">
    <source>
        <dbReference type="ARBA" id="ARBA00022723"/>
    </source>
</evidence>
<evidence type="ECO:0000256" key="4">
    <source>
        <dbReference type="ARBA" id="ARBA00022777"/>
    </source>
</evidence>
<dbReference type="CDD" id="cd01174">
    <property type="entry name" value="ribokinase"/>
    <property type="match status" value="1"/>
</dbReference>
<evidence type="ECO:0000256" key="7">
    <source>
        <dbReference type="ARBA" id="ARBA00022958"/>
    </source>
</evidence>
<feature type="binding site" evidence="9">
    <location>
        <begin position="53"/>
        <end position="57"/>
    </location>
    <ligand>
        <name>substrate</name>
    </ligand>
</feature>
<comment type="catalytic activity">
    <reaction evidence="9">
        <text>D-ribose + ATP = D-ribose 5-phosphate + ADP + H(+)</text>
        <dbReference type="Rhea" id="RHEA:13697"/>
        <dbReference type="ChEBI" id="CHEBI:15378"/>
        <dbReference type="ChEBI" id="CHEBI:30616"/>
        <dbReference type="ChEBI" id="CHEBI:47013"/>
        <dbReference type="ChEBI" id="CHEBI:78346"/>
        <dbReference type="ChEBI" id="CHEBI:456216"/>
        <dbReference type="EC" id="2.7.1.15"/>
    </reaction>
</comment>
<dbReference type="GO" id="GO:0005524">
    <property type="term" value="F:ATP binding"/>
    <property type="evidence" value="ECO:0007669"/>
    <property type="project" value="UniProtKB-UniRule"/>
</dbReference>
<comment type="pathway">
    <text evidence="9">Carbohydrate metabolism; D-ribose degradation; D-ribose 5-phosphate from beta-D-ribopyranose: step 2/2.</text>
</comment>
<keyword evidence="2 9" id="KW-0479">Metal-binding</keyword>
<feature type="region of interest" description="Disordered" evidence="10">
    <location>
        <begin position="297"/>
        <end position="328"/>
    </location>
</feature>
<name>H5UVN8_9MICO</name>
<proteinExistence type="inferred from homology"/>
<dbReference type="SUPFAM" id="SSF53613">
    <property type="entry name" value="Ribokinase-like"/>
    <property type="match status" value="1"/>
</dbReference>
<dbReference type="GO" id="GO:0019303">
    <property type="term" value="P:D-ribose catabolic process"/>
    <property type="evidence" value="ECO:0007669"/>
    <property type="project" value="UniProtKB-UniRule"/>
</dbReference>
<feature type="binding site" evidence="9">
    <location>
        <begin position="281"/>
        <end position="282"/>
    </location>
    <ligand>
        <name>ATP</name>
        <dbReference type="ChEBI" id="CHEBI:30616"/>
    </ligand>
</feature>
<feature type="binding site" evidence="9">
    <location>
        <begin position="25"/>
        <end position="27"/>
    </location>
    <ligand>
        <name>substrate</name>
    </ligand>
</feature>
<feature type="binding site" evidence="9">
    <location>
        <position position="276"/>
    </location>
    <ligand>
        <name>K(+)</name>
        <dbReference type="ChEBI" id="CHEBI:29103"/>
    </ligand>
</feature>
<evidence type="ECO:0000259" key="11">
    <source>
        <dbReference type="Pfam" id="PF00294"/>
    </source>
</evidence>
<reference evidence="12 13" key="1">
    <citation type="submission" date="2012-02" db="EMBL/GenBank/DDBJ databases">
        <title>Whole genome shotgun sequence of Mobilicoccus pelagius NBRC 104925.</title>
        <authorList>
            <person name="Yoshida Y."/>
            <person name="Hosoyama A."/>
            <person name="Tsuchikane K."/>
            <person name="Katsumata H."/>
            <person name="Yamazaki S."/>
            <person name="Fujita N."/>
        </authorList>
    </citation>
    <scope>NUCLEOTIDE SEQUENCE [LARGE SCALE GENOMIC DNA]</scope>
    <source>
        <strain evidence="12 13">NBRC 104925</strain>
    </source>
</reference>
<feature type="binding site" evidence="9">
    <location>
        <position position="306"/>
    </location>
    <ligand>
        <name>ATP</name>
        <dbReference type="ChEBI" id="CHEBI:30616"/>
    </ligand>
</feature>
<dbReference type="HAMAP" id="MF_01987">
    <property type="entry name" value="Ribokinase"/>
    <property type="match status" value="1"/>
</dbReference>
<dbReference type="Pfam" id="PF00294">
    <property type="entry name" value="PfkB"/>
    <property type="match status" value="1"/>
</dbReference>
<dbReference type="EC" id="2.7.1.15" evidence="9"/>
<evidence type="ECO:0000256" key="6">
    <source>
        <dbReference type="ARBA" id="ARBA00022842"/>
    </source>
</evidence>
<feature type="active site" description="Proton acceptor" evidence="9">
    <location>
        <position position="282"/>
    </location>
</feature>
<keyword evidence="5 9" id="KW-0067">ATP-binding</keyword>
<feature type="binding site" evidence="9">
    <location>
        <position position="321"/>
    </location>
    <ligand>
        <name>K(+)</name>
        <dbReference type="ChEBI" id="CHEBI:29103"/>
    </ligand>
</feature>
<organism evidence="12 13">
    <name type="scientific">Mobilicoccus pelagius NBRC 104925</name>
    <dbReference type="NCBI Taxonomy" id="1089455"/>
    <lineage>
        <taxon>Bacteria</taxon>
        <taxon>Bacillati</taxon>
        <taxon>Actinomycetota</taxon>
        <taxon>Actinomycetes</taxon>
        <taxon>Micrococcales</taxon>
        <taxon>Dermatophilaceae</taxon>
        <taxon>Mobilicoccus</taxon>
    </lineage>
</organism>
<dbReference type="EMBL" id="BAFE01000094">
    <property type="protein sequence ID" value="GAB49796.1"/>
    <property type="molecule type" value="Genomic_DNA"/>
</dbReference>
<keyword evidence="9" id="KW-0963">Cytoplasm</keyword>
<dbReference type="Gene3D" id="3.40.1190.20">
    <property type="match status" value="1"/>
</dbReference>
<comment type="subcellular location">
    <subcellularLocation>
        <location evidence="9">Cytoplasm</location>
    </subcellularLocation>
</comment>
<comment type="function">
    <text evidence="9">Catalyzes the phosphorylation of ribose at O-5 in a reaction requiring ATP and magnesium. The resulting D-ribose-5-phosphate can then be used either for sythesis of nucleotides, histidine, and tryptophan, or as a component of the pentose phosphate pathway.</text>
</comment>
<sequence length="328" mass="32044">MSGAGMTTATTKAGGGRVVVVGSINVDLFARVARHPLPGETVLGGDGSTRPGGKGANQAVAAALAGAAVVMVGCVGDDAQAEVGVSLLRRAGVDLTRVREVAGSPTGLALITVSDAGENSIIVISGANAKVGHDDVADLDLTADDVVVVQGEIPVDVVDATVAGARRAGARVVVNLAPVVDLDPATLRAADPLVVNEHEALAAARTLGAVADGPDGPDGPDAAAPVDTAAAARLAEDLVAVGVASVVITLGGAGAVVAAPDTLSFTCDGEKVDVVDTTGAGDCFVGTLAAELAAGGDLRSSAERGNTAGAKAVQGRGAQESYDWEEKP</sequence>
<keyword evidence="1 9" id="KW-0808">Transferase</keyword>
<dbReference type="InterPro" id="IPR011611">
    <property type="entry name" value="PfkB_dom"/>
</dbReference>
<dbReference type="GO" id="GO:0046872">
    <property type="term" value="F:metal ion binding"/>
    <property type="evidence" value="ECO:0007669"/>
    <property type="project" value="UniProtKB-KW"/>
</dbReference>
<gene>
    <name evidence="9 12" type="primary">rbsK</name>
    <name evidence="12" type="ORF">MOPEL_135_00340</name>
</gene>
<keyword evidence="13" id="KW-1185">Reference proteome</keyword>
<dbReference type="PANTHER" id="PTHR10584:SF166">
    <property type="entry name" value="RIBOKINASE"/>
    <property type="match status" value="1"/>
</dbReference>
<dbReference type="UniPathway" id="UPA00916">
    <property type="reaction ID" value="UER00889"/>
</dbReference>
<dbReference type="Proteomes" id="UP000004367">
    <property type="component" value="Unassembled WGS sequence"/>
</dbReference>
<dbReference type="AlphaFoldDB" id="H5UVN8"/>
<dbReference type="PANTHER" id="PTHR10584">
    <property type="entry name" value="SUGAR KINASE"/>
    <property type="match status" value="1"/>
</dbReference>
<accession>H5UVN8</accession>
<comment type="activity regulation">
    <text evidence="9">Activated by a monovalent cation that binds near, but not in, the active site. The most likely occupant of the site in vivo is potassium. Ion binding induces a conformational change that may alter substrate affinity.</text>
</comment>
<feature type="binding site" evidence="9">
    <location>
        <position position="278"/>
    </location>
    <ligand>
        <name>K(+)</name>
        <dbReference type="ChEBI" id="CHEBI:29103"/>
    </ligand>
</feature>
<dbReference type="STRING" id="1089455.MOPEL_135_00340"/>
<comment type="similarity">
    <text evidence="9">Belongs to the carbohydrate kinase PfkB family. Ribokinase subfamily.</text>
</comment>
<comment type="caution">
    <text evidence="12">The sequence shown here is derived from an EMBL/GenBank/DDBJ whole genome shotgun (WGS) entry which is preliminary data.</text>
</comment>
<feature type="binding site" evidence="9">
    <location>
        <position position="196"/>
    </location>
    <ligand>
        <name>ATP</name>
        <dbReference type="ChEBI" id="CHEBI:30616"/>
    </ligand>
</feature>
<keyword evidence="8 9" id="KW-0119">Carbohydrate metabolism</keyword>
<feature type="binding site" evidence="9">
    <location>
        <position position="312"/>
    </location>
    <ligand>
        <name>K(+)</name>
        <dbReference type="ChEBI" id="CHEBI:29103"/>
    </ligand>
</feature>
<keyword evidence="4 9" id="KW-0418">Kinase</keyword>
<feature type="binding site" evidence="9">
    <location>
        <begin position="249"/>
        <end position="254"/>
    </location>
    <ligand>
        <name>ATP</name>
        <dbReference type="ChEBI" id="CHEBI:30616"/>
    </ligand>
</feature>
<evidence type="ECO:0000313" key="12">
    <source>
        <dbReference type="EMBL" id="GAB49796.1"/>
    </source>
</evidence>
<feature type="binding site" evidence="9">
    <location>
        <position position="315"/>
    </location>
    <ligand>
        <name>K(+)</name>
        <dbReference type="ChEBI" id="CHEBI:29103"/>
    </ligand>
</feature>
<feature type="domain" description="Carbohydrate kinase PfkB" evidence="11">
    <location>
        <begin position="17"/>
        <end position="323"/>
    </location>
</feature>
<dbReference type="GO" id="GO:0005829">
    <property type="term" value="C:cytosol"/>
    <property type="evidence" value="ECO:0007669"/>
    <property type="project" value="TreeGrafter"/>
</dbReference>
<dbReference type="InterPro" id="IPR011877">
    <property type="entry name" value="Ribokinase"/>
</dbReference>